<dbReference type="InterPro" id="IPR029068">
    <property type="entry name" value="Glyas_Bleomycin-R_OHBP_Dase"/>
</dbReference>
<comment type="caution">
    <text evidence="2">The sequence shown here is derived from an EMBL/GenBank/DDBJ whole genome shotgun (WGS) entry which is preliminary data.</text>
</comment>
<gene>
    <name evidence="2" type="ORF">FQ154_10135</name>
</gene>
<evidence type="ECO:0000313" key="2">
    <source>
        <dbReference type="EMBL" id="KAA0976517.1"/>
    </source>
</evidence>
<dbReference type="Gene3D" id="3.10.180.10">
    <property type="entry name" value="2,3-Dihydroxybiphenyl 1,2-Dioxygenase, domain 1"/>
    <property type="match status" value="1"/>
</dbReference>
<sequence length="143" mass="16216">MDLRLQITVDSVNPHEQAVWWAETLGWTVEPSDPDFIQQMIDEGHASEDETLIFDGQLAWKAGAGICPLDQLGKVPRQRMLFQLVPESKTVKNRMHLDLHLGDREGTRAQLLERGATFLHEESQGPFAWYTLADPEGNEFCIS</sequence>
<name>A0A5B0EBV9_9MICC</name>
<dbReference type="PANTHER" id="PTHR35908">
    <property type="entry name" value="HYPOTHETICAL FUSION PROTEIN"/>
    <property type="match status" value="1"/>
</dbReference>
<organism evidence="2 3">
    <name type="scientific">Paeniglutamicibacter gangotriensis</name>
    <dbReference type="NCBI Taxonomy" id="254787"/>
    <lineage>
        <taxon>Bacteria</taxon>
        <taxon>Bacillati</taxon>
        <taxon>Actinomycetota</taxon>
        <taxon>Actinomycetes</taxon>
        <taxon>Micrococcales</taxon>
        <taxon>Micrococcaceae</taxon>
        <taxon>Paeniglutamicibacter</taxon>
    </lineage>
</organism>
<dbReference type="PANTHER" id="PTHR35908:SF1">
    <property type="entry name" value="CONSERVED PROTEIN"/>
    <property type="match status" value="1"/>
</dbReference>
<dbReference type="Pfam" id="PF18029">
    <property type="entry name" value="Glyoxalase_6"/>
    <property type="match status" value="1"/>
</dbReference>
<dbReference type="EMBL" id="VOBL01000009">
    <property type="protein sequence ID" value="KAA0976517.1"/>
    <property type="molecule type" value="Genomic_DNA"/>
</dbReference>
<protein>
    <submittedName>
        <fullName evidence="2">VOC family protein</fullName>
    </submittedName>
</protein>
<dbReference type="RefSeq" id="WP_149619616.1">
    <property type="nucleotide sequence ID" value="NZ_VOBL01000009.1"/>
</dbReference>
<dbReference type="OrthoDB" id="5524593at2"/>
<dbReference type="Proteomes" id="UP000323856">
    <property type="component" value="Unassembled WGS sequence"/>
</dbReference>
<feature type="domain" description="Glyoxalase-like" evidence="1">
    <location>
        <begin position="6"/>
        <end position="142"/>
    </location>
</feature>
<dbReference type="InterPro" id="IPR041581">
    <property type="entry name" value="Glyoxalase_6"/>
</dbReference>
<dbReference type="SUPFAM" id="SSF54593">
    <property type="entry name" value="Glyoxalase/Bleomycin resistance protein/Dihydroxybiphenyl dioxygenase"/>
    <property type="match status" value="1"/>
</dbReference>
<proteinExistence type="predicted"/>
<reference evidence="2 3" key="1">
    <citation type="submission" date="2019-07" db="EMBL/GenBank/DDBJ databases">
        <title>Analysis of the biochemical properties, biological activity and biotechnological potential of siderophores and biosurfactants produced by Antarctic psychrotolerant bacteria.</title>
        <authorList>
            <person name="Styczynski M."/>
            <person name="Krucon T."/>
            <person name="Decewicz P."/>
            <person name="Dziewit L."/>
        </authorList>
    </citation>
    <scope>NUCLEOTIDE SEQUENCE [LARGE SCALE GENOMIC DNA]</scope>
    <source>
        <strain evidence="2 3">ANT_H27</strain>
    </source>
</reference>
<evidence type="ECO:0000259" key="1">
    <source>
        <dbReference type="Pfam" id="PF18029"/>
    </source>
</evidence>
<evidence type="ECO:0000313" key="3">
    <source>
        <dbReference type="Proteomes" id="UP000323856"/>
    </source>
</evidence>
<accession>A0A5B0EBV9</accession>
<dbReference type="AlphaFoldDB" id="A0A5B0EBV9"/>